<dbReference type="EMBL" id="QYUL01000001">
    <property type="protein sequence ID" value="RJF83226.1"/>
    <property type="molecule type" value="Genomic_DNA"/>
</dbReference>
<organism evidence="4 5">
    <name type="scientific">Azospirillum cavernae</name>
    <dbReference type="NCBI Taxonomy" id="2320860"/>
    <lineage>
        <taxon>Bacteria</taxon>
        <taxon>Pseudomonadati</taxon>
        <taxon>Pseudomonadota</taxon>
        <taxon>Alphaproteobacteria</taxon>
        <taxon>Rhodospirillales</taxon>
        <taxon>Azospirillaceae</taxon>
        <taxon>Azospirillum</taxon>
    </lineage>
</organism>
<dbReference type="PANTHER" id="PTHR43861">
    <property type="entry name" value="TRANS-ACONITATE 2-METHYLTRANSFERASE-RELATED"/>
    <property type="match status" value="1"/>
</dbReference>
<dbReference type="RefSeq" id="WP_119828867.1">
    <property type="nucleotide sequence ID" value="NZ_QYUL01000001.1"/>
</dbReference>
<evidence type="ECO:0000313" key="5">
    <source>
        <dbReference type="Proteomes" id="UP000283458"/>
    </source>
</evidence>
<dbReference type="InterPro" id="IPR029063">
    <property type="entry name" value="SAM-dependent_MTases_sf"/>
</dbReference>
<dbReference type="GO" id="GO:0032259">
    <property type="term" value="P:methylation"/>
    <property type="evidence" value="ECO:0007669"/>
    <property type="project" value="UniProtKB-KW"/>
</dbReference>
<keyword evidence="5" id="KW-1185">Reference proteome</keyword>
<evidence type="ECO:0000256" key="2">
    <source>
        <dbReference type="SAM" id="MobiDB-lite"/>
    </source>
</evidence>
<dbReference type="Pfam" id="PF13649">
    <property type="entry name" value="Methyltransf_25"/>
    <property type="match status" value="1"/>
</dbReference>
<feature type="domain" description="Methyltransferase" evidence="3">
    <location>
        <begin position="58"/>
        <end position="158"/>
    </location>
</feature>
<feature type="region of interest" description="Disordered" evidence="2">
    <location>
        <begin position="171"/>
        <end position="192"/>
    </location>
</feature>
<keyword evidence="1 4" id="KW-0808">Transferase</keyword>
<dbReference type="CDD" id="cd02440">
    <property type="entry name" value="AdoMet_MTases"/>
    <property type="match status" value="1"/>
</dbReference>
<accession>A0A418VZM6</accession>
<dbReference type="Proteomes" id="UP000283458">
    <property type="component" value="Unassembled WGS sequence"/>
</dbReference>
<evidence type="ECO:0000259" key="3">
    <source>
        <dbReference type="Pfam" id="PF13649"/>
    </source>
</evidence>
<evidence type="ECO:0000256" key="1">
    <source>
        <dbReference type="ARBA" id="ARBA00022679"/>
    </source>
</evidence>
<reference evidence="4 5" key="1">
    <citation type="submission" date="2018-09" db="EMBL/GenBank/DDBJ databases">
        <authorList>
            <person name="Zhu H."/>
        </authorList>
    </citation>
    <scope>NUCLEOTIDE SEQUENCE [LARGE SCALE GENOMIC DNA]</scope>
    <source>
        <strain evidence="4 5">K2W22B-5</strain>
    </source>
</reference>
<name>A0A418VZM6_9PROT</name>
<dbReference type="SUPFAM" id="SSF53335">
    <property type="entry name" value="S-adenosyl-L-methionine-dependent methyltransferases"/>
    <property type="match status" value="1"/>
</dbReference>
<protein>
    <submittedName>
        <fullName evidence="4">Class I SAM-dependent methyltransferase</fullName>
    </submittedName>
</protein>
<dbReference type="OrthoDB" id="9804312at2"/>
<dbReference type="GO" id="GO:0008168">
    <property type="term" value="F:methyltransferase activity"/>
    <property type="evidence" value="ECO:0007669"/>
    <property type="project" value="UniProtKB-KW"/>
</dbReference>
<gene>
    <name evidence="4" type="ORF">D3877_00535</name>
</gene>
<dbReference type="AlphaFoldDB" id="A0A418VZM6"/>
<keyword evidence="4" id="KW-0489">Methyltransferase</keyword>
<proteinExistence type="predicted"/>
<evidence type="ECO:0000313" key="4">
    <source>
        <dbReference type="EMBL" id="RJF83226.1"/>
    </source>
</evidence>
<dbReference type="Gene3D" id="3.40.50.150">
    <property type="entry name" value="Vaccinia Virus protein VP39"/>
    <property type="match status" value="1"/>
</dbReference>
<dbReference type="InterPro" id="IPR041698">
    <property type="entry name" value="Methyltransf_25"/>
</dbReference>
<sequence length="278" mass="30167">MNPDTPADDASILYYDADYPSLEIGSACRDDVAALVRMGLLGDVGFYGEQAAAHGGPILELGCGTGRIAIPLARMGFTVWAVDVAEAMLDQLRAKLAAESPDVRARVRIIHQNAADLDVPGLAASLVLLPFNLLMMQPDQDQARRALAAAARHLAPDGRFALDIMNPATLPQEADSAPAPSQPRRNPRTGNPYIRHAQISAVNRRRVQHVTGWYDELLPDGGIHTTRFAFDWRMIDRADLTTMLAEVGLVIDQLAGDFDGSPWTEDSRRIVAAGRRAP</sequence>
<comment type="caution">
    <text evidence="4">The sequence shown here is derived from an EMBL/GenBank/DDBJ whole genome shotgun (WGS) entry which is preliminary data.</text>
</comment>